<evidence type="ECO:0000313" key="5">
    <source>
        <dbReference type="Proteomes" id="UP000184603"/>
    </source>
</evidence>
<feature type="modified residue" description="4-aspartylphosphate" evidence="2">
    <location>
        <position position="61"/>
    </location>
</feature>
<dbReference type="Gene3D" id="3.40.50.2300">
    <property type="match status" value="1"/>
</dbReference>
<sequence length="141" mass="16148">MRERLSKKRQMKVLVVDNEKGFASVLTNHLRRRKIEADSACSAAQALEYVRKFQPDVLVLDLQMPDISGLDVFRQIKVLDSTIEVILVTGNGSFDMVIACMQLGAFDYLMKPIDLNHFLDTITGAFENRMRALKERSHTFR</sequence>
<name>A0A1M7YI21_9BACT</name>
<dbReference type="InterPro" id="IPR001789">
    <property type="entry name" value="Sig_transdc_resp-reg_receiver"/>
</dbReference>
<dbReference type="SMART" id="SM00448">
    <property type="entry name" value="REC"/>
    <property type="match status" value="1"/>
</dbReference>
<dbReference type="EMBL" id="FRFE01000034">
    <property type="protein sequence ID" value="SHO52285.1"/>
    <property type="molecule type" value="Genomic_DNA"/>
</dbReference>
<dbReference type="SUPFAM" id="SSF52172">
    <property type="entry name" value="CheY-like"/>
    <property type="match status" value="1"/>
</dbReference>
<evidence type="ECO:0000256" key="1">
    <source>
        <dbReference type="ARBA" id="ARBA00022553"/>
    </source>
</evidence>
<proteinExistence type="predicted"/>
<protein>
    <submittedName>
        <fullName evidence="4">Response regulator receiver domain-containing protein</fullName>
    </submittedName>
</protein>
<dbReference type="PANTHER" id="PTHR44591:SF3">
    <property type="entry name" value="RESPONSE REGULATORY DOMAIN-CONTAINING PROTEIN"/>
    <property type="match status" value="1"/>
</dbReference>
<keyword evidence="1 2" id="KW-0597">Phosphoprotein</keyword>
<dbReference type="CDD" id="cd00156">
    <property type="entry name" value="REC"/>
    <property type="match status" value="1"/>
</dbReference>
<accession>A0A1M7YI21</accession>
<dbReference type="Pfam" id="PF00072">
    <property type="entry name" value="Response_reg"/>
    <property type="match status" value="1"/>
</dbReference>
<feature type="domain" description="Response regulatory" evidence="3">
    <location>
        <begin position="12"/>
        <end position="126"/>
    </location>
</feature>
<dbReference type="PROSITE" id="PS50110">
    <property type="entry name" value="RESPONSE_REGULATORY"/>
    <property type="match status" value="1"/>
</dbReference>
<reference evidence="4 5" key="1">
    <citation type="submission" date="2016-12" db="EMBL/GenBank/DDBJ databases">
        <authorList>
            <person name="Song W.-J."/>
            <person name="Kurnit D.M."/>
        </authorList>
    </citation>
    <scope>NUCLEOTIDE SEQUENCE [LARGE SCALE GENOMIC DNA]</scope>
    <source>
        <strain evidence="4 5">DSM 18488</strain>
    </source>
</reference>
<evidence type="ECO:0000313" key="4">
    <source>
        <dbReference type="EMBL" id="SHO52285.1"/>
    </source>
</evidence>
<dbReference type="InterPro" id="IPR011006">
    <property type="entry name" value="CheY-like_superfamily"/>
</dbReference>
<organism evidence="4 5">
    <name type="scientific">Desulfopila aestuarii DSM 18488</name>
    <dbReference type="NCBI Taxonomy" id="1121416"/>
    <lineage>
        <taxon>Bacteria</taxon>
        <taxon>Pseudomonadati</taxon>
        <taxon>Thermodesulfobacteriota</taxon>
        <taxon>Desulfobulbia</taxon>
        <taxon>Desulfobulbales</taxon>
        <taxon>Desulfocapsaceae</taxon>
        <taxon>Desulfopila</taxon>
    </lineage>
</organism>
<gene>
    <name evidence="4" type="ORF">SAMN02745220_04494</name>
</gene>
<dbReference type="STRING" id="1121416.SAMN02745220_04494"/>
<keyword evidence="5" id="KW-1185">Reference proteome</keyword>
<dbReference type="Proteomes" id="UP000184603">
    <property type="component" value="Unassembled WGS sequence"/>
</dbReference>
<dbReference type="PANTHER" id="PTHR44591">
    <property type="entry name" value="STRESS RESPONSE REGULATOR PROTEIN 1"/>
    <property type="match status" value="1"/>
</dbReference>
<dbReference type="AlphaFoldDB" id="A0A1M7YI21"/>
<evidence type="ECO:0000256" key="2">
    <source>
        <dbReference type="PROSITE-ProRule" id="PRU00169"/>
    </source>
</evidence>
<dbReference type="GO" id="GO:0000160">
    <property type="term" value="P:phosphorelay signal transduction system"/>
    <property type="evidence" value="ECO:0007669"/>
    <property type="project" value="InterPro"/>
</dbReference>
<evidence type="ECO:0000259" key="3">
    <source>
        <dbReference type="PROSITE" id="PS50110"/>
    </source>
</evidence>
<dbReference type="InterPro" id="IPR050595">
    <property type="entry name" value="Bact_response_regulator"/>
</dbReference>